<dbReference type="SUPFAM" id="SSF46785">
    <property type="entry name" value="Winged helix' DNA-binding domain"/>
    <property type="match status" value="1"/>
</dbReference>
<evidence type="ECO:0000256" key="6">
    <source>
        <dbReference type="ARBA" id="ARBA00022786"/>
    </source>
</evidence>
<dbReference type="GO" id="GO:0000151">
    <property type="term" value="C:ubiquitin ligase complex"/>
    <property type="evidence" value="ECO:0007669"/>
    <property type="project" value="TreeGrafter"/>
</dbReference>
<organism evidence="12 13">
    <name type="scientific">Candida metapsilosis</name>
    <dbReference type="NCBI Taxonomy" id="273372"/>
    <lineage>
        <taxon>Eukaryota</taxon>
        <taxon>Fungi</taxon>
        <taxon>Dikarya</taxon>
        <taxon>Ascomycota</taxon>
        <taxon>Saccharomycotina</taxon>
        <taxon>Pichiomycetes</taxon>
        <taxon>Debaryomycetaceae</taxon>
        <taxon>Candida/Lodderomyces clade</taxon>
        <taxon>Candida</taxon>
    </lineage>
</organism>
<dbReference type="Proteomes" id="UP000669133">
    <property type="component" value="Unassembled WGS sequence"/>
</dbReference>
<keyword evidence="3 10" id="KW-0808">Transferase</keyword>
<dbReference type="PROSITE" id="PS51157">
    <property type="entry name" value="ZF_UBR"/>
    <property type="match status" value="1"/>
</dbReference>
<dbReference type="GO" id="GO:0071596">
    <property type="term" value="P:ubiquitin-dependent protein catabolic process via the N-end rule pathway"/>
    <property type="evidence" value="ECO:0007669"/>
    <property type="project" value="UniProtKB-UniRule"/>
</dbReference>
<comment type="catalytic activity">
    <reaction evidence="1 10">
        <text>S-ubiquitinyl-[E2 ubiquitin-conjugating enzyme]-L-cysteine + [acceptor protein]-L-lysine = [E2 ubiquitin-conjugating enzyme]-L-cysteine + N(6)-ubiquitinyl-[acceptor protein]-L-lysine.</text>
        <dbReference type="EC" id="2.3.2.27"/>
    </reaction>
</comment>
<dbReference type="InterPro" id="IPR036390">
    <property type="entry name" value="WH_DNA-bd_sf"/>
</dbReference>
<keyword evidence="6 10" id="KW-0833">Ubl conjugation pathway</keyword>
<evidence type="ECO:0000313" key="12">
    <source>
        <dbReference type="EMBL" id="KAG5418946.1"/>
    </source>
</evidence>
<evidence type="ECO:0000256" key="3">
    <source>
        <dbReference type="ARBA" id="ARBA00022679"/>
    </source>
</evidence>
<keyword evidence="5 10" id="KW-0863">Zinc-finger</keyword>
<keyword evidence="13" id="KW-1185">Reference proteome</keyword>
<evidence type="ECO:0000259" key="11">
    <source>
        <dbReference type="PROSITE" id="PS51157"/>
    </source>
</evidence>
<dbReference type="GO" id="GO:0016567">
    <property type="term" value="P:protein ubiquitination"/>
    <property type="evidence" value="ECO:0007669"/>
    <property type="project" value="UniProtKB-UniRule"/>
</dbReference>
<dbReference type="InterPro" id="IPR003126">
    <property type="entry name" value="Znf_UBR"/>
</dbReference>
<dbReference type="PANTHER" id="PTHR21497:SF24">
    <property type="entry name" value="E3 UBIQUITIN-PROTEIN LIGASE UBR1"/>
    <property type="match status" value="1"/>
</dbReference>
<keyword evidence="4 10" id="KW-0479">Metal-binding</keyword>
<dbReference type="InterPro" id="IPR055194">
    <property type="entry name" value="UBR1-like_WH"/>
</dbReference>
<dbReference type="InterPro" id="IPR044046">
    <property type="entry name" value="E3_ligase_UBR-like_C"/>
</dbReference>
<dbReference type="Gene3D" id="2.10.110.30">
    <property type="match status" value="1"/>
</dbReference>
<proteinExistence type="inferred from homology"/>
<sequence length="1834" mass="209025">MNDQLKPFLFLLPSQYNFHFSDQVRTEINKALLLSITDNGKYLDRVFPELLDPYEQLEKDFDWSLSKYIKLLATTKHGTEPQAHFASHPNRPCSRVFRRGEPIIRCLTCAFDQSCALCSHCYQPSEHEDHEIAIQICIRDNGGVCDCGDPEAWKASSTCVNGSRNFEGVDNSIPTEFQRAISRTLGSILDFIIDVTVNCDMQFTSPFHAVSATVQKNFELSTLDPHRYGICSDHCSDKTNGKFHLQMYNDQARHFRDVMQRVCLASGKSKDFANMVTQRAHSFGKAKVLESSNVDSMIFKQTIIGSLGLGTSIRSARDVFRESMVHELISWLSDFTETEFFRLSLTTEDLFAQAFCERWQPGLLNAPKDREHEHLRAGILGNDYKIPKVTSENHRTLWLETDLPHTEIACNLCGKSEIVQNGAVGSRLQYMMFLNLRLWKAARELSHIMYSTSLVTNLKYRHIMSSQYMEMYVGATDQFICLDREPEFNVMFSLSMQLFANQGNSEAIIKQGGFGMILSALFTFLTRERISAWDINNRPSHEISLKSLRNRRWGQLFLDIAFIITRGKDVYDVSDEDIAHGTCEIMSLFQGRPVIKREKSNHIEYETADYAIFFNSVSAIYKFGELSASTLSSRTYNDTQREEKALDAIEYIIRYLLSLELHEIEGINYECTDIGILAHRQALMEPMTRKLLKASNIDGGNVSFLHPLHSYMCTLIERSQFRDWNGLLERFAKVGSNVGLPESFFIESLIFDYPIKTLALMSQIKCGYWVRNGFTVKSQLRMYRNTGLREYGYMKDLCLVQIFSSMCDPDLVAYMILDRWLLQGDWNLSYDSQILPYILEECVTLFINLMTENLSLKGLSESDLAKLRIEKEIIHYLCFKPLSFKSLCSLVSEKSVLDKRFELILNRMTKFTKPVGKNDSGAFELKEVYRDQVDPYYFDYSTNTRDEALRFVKERVHKDTGKAGDDIVIEPNINVDDILDIYKYCGNVSSSVHFTKFLIKVLHFISGQEFDKVESLLETTLHLIHVCAMEKTIDTSTHVSFFTRFVSVDPDPNTSMSLLLGKFLLKEKYKTVHVKIRAILSKLNEKYSCLESIVNEQLEDCGFECITIDAKNESNSEDIALKKKKLAKMRQLRLLNKFRKQQSKFLEQNSATEYSDSEMDEVQSESSSYLQDNHCILCQNTSSDLGPFGIIANIGKSSTFRNVPFRSEYWFLKSFSDPANLNGDDGDGDNELHSEGWENFMSTAKGQAPFGPGFDAIDCVESKLTASSCGHGMHFKCYLNYLSDNRARQNQITRNTPENPDSKEILCPLCKAVNNVFIPMFGSNGKQHMDDVKCTQQQQRHNHNPIDDDYVSQLIESKELDIVPSEHESHKRLAWLKSNYEALCDTWNTILNSITPIAFPKSFESALPIILSTTIKSSEIALRRAESTKALVFKQIPSKSLAVMNALNEMHSLIQFQPVDATFTIAENALAKVFARLVSLTPTGMPETIMEADFMDLLVEATPLPSSKFAFLDVLRVTFIGHLVQCIYVLVQELNPNIINKERGYDINDVPVFTNVDASSSMNALRCFDILGGQAITSHGGSIGEVLYTMLVKAVTPFLRRASIYAYLQASIEQASSNTDRQSLEADELCAVMKIPTISQTLKNLCDLNIWEGDLLQRISTTYSSEFHKQLMPTPKLEYPGVLRLIDLPDRLDEFFSGYYYSEKFDKPYQSIEDPAICLICGAVVDLQKRAIGTVEGQCTTHYSRECSNEDGIFLLPKDRVMLLLHNYKGSFHNAPYLDNQGELADENKKGRALHLMPARYNDFIRSMWLEHNIANYIARNLESVLDPGGWETL</sequence>
<dbReference type="OrthoDB" id="26387at2759"/>
<protein>
    <recommendedName>
        <fullName evidence="10">E3 ubiquitin-protein ligase</fullName>
        <ecNumber evidence="10">2.3.2.27</ecNumber>
    </recommendedName>
</protein>
<feature type="domain" description="UBR-type" evidence="11">
    <location>
        <begin position="91"/>
        <end position="164"/>
    </location>
</feature>
<dbReference type="SMART" id="SM00396">
    <property type="entry name" value="ZnF_UBR1"/>
    <property type="match status" value="1"/>
</dbReference>
<dbReference type="GO" id="GO:0008270">
    <property type="term" value="F:zinc ion binding"/>
    <property type="evidence" value="ECO:0007669"/>
    <property type="project" value="UniProtKB-UniRule"/>
</dbReference>
<evidence type="ECO:0000256" key="2">
    <source>
        <dbReference type="ARBA" id="ARBA00004906"/>
    </source>
</evidence>
<evidence type="ECO:0000256" key="5">
    <source>
        <dbReference type="ARBA" id="ARBA00022771"/>
    </source>
</evidence>
<dbReference type="Pfam" id="PF18995">
    <property type="entry name" value="PRT6_C"/>
    <property type="match status" value="1"/>
</dbReference>
<dbReference type="FunFam" id="2.10.110.30:FF:000002">
    <property type="entry name" value="Putative e3 ubiquitin-protein ligase ubr3"/>
    <property type="match status" value="1"/>
</dbReference>
<comment type="function">
    <text evidence="10">Ubiquitin ligase protein which is a component of the N-end rule pathway. Recognizes and binds to proteins bearing specific N-terminal residues that are destabilizing according to the N-end rule, leading to their ubiquitination and subsequent degradation.</text>
</comment>
<feature type="zinc finger region" description="UBR-type" evidence="9">
    <location>
        <begin position="91"/>
        <end position="164"/>
    </location>
</feature>
<reference evidence="12 13" key="1">
    <citation type="submission" date="2020-12" db="EMBL/GenBank/DDBJ databases">
        <title>Effect of drift, selection, and recombination on the evolution of hybrid genomes in Candida yeast pathogens.</title>
        <authorList>
            <person name="Mixao V."/>
            <person name="Ksiezopolska E."/>
            <person name="Saus E."/>
            <person name="Boekhout T."/>
            <person name="Gacser A."/>
            <person name="Gabaldon T."/>
        </authorList>
    </citation>
    <scope>NUCLEOTIDE SEQUENCE [LARGE SCALE GENOMIC DNA]</scope>
    <source>
        <strain evidence="12 13">BP57</strain>
    </source>
</reference>
<comment type="caution">
    <text evidence="12">The sequence shown here is derived from an EMBL/GenBank/DDBJ whole genome shotgun (WGS) entry which is preliminary data.</text>
</comment>
<dbReference type="InterPro" id="IPR039164">
    <property type="entry name" value="UBR1-like"/>
</dbReference>
<dbReference type="UniPathway" id="UPA00143"/>
<evidence type="ECO:0000256" key="9">
    <source>
        <dbReference type="PROSITE-ProRule" id="PRU00508"/>
    </source>
</evidence>
<dbReference type="PANTHER" id="PTHR21497">
    <property type="entry name" value="UBIQUITIN LIGASE E3 ALPHA-RELATED"/>
    <property type="match status" value="1"/>
</dbReference>
<dbReference type="Pfam" id="PF02207">
    <property type="entry name" value="zf-UBR"/>
    <property type="match status" value="1"/>
</dbReference>
<evidence type="ECO:0000313" key="13">
    <source>
        <dbReference type="Proteomes" id="UP000669133"/>
    </source>
</evidence>
<dbReference type="GO" id="GO:0061630">
    <property type="term" value="F:ubiquitin protein ligase activity"/>
    <property type="evidence" value="ECO:0007669"/>
    <property type="project" value="UniProtKB-UniRule"/>
</dbReference>
<evidence type="ECO:0000256" key="4">
    <source>
        <dbReference type="ARBA" id="ARBA00022723"/>
    </source>
</evidence>
<name>A0A8H7ZFB5_9ASCO</name>
<evidence type="ECO:0000256" key="7">
    <source>
        <dbReference type="ARBA" id="ARBA00022833"/>
    </source>
</evidence>
<dbReference type="CDD" id="cd16482">
    <property type="entry name" value="RING-H2_UBR1-like"/>
    <property type="match status" value="1"/>
</dbReference>
<comment type="pathway">
    <text evidence="2 10">Protein modification; protein ubiquitination.</text>
</comment>
<evidence type="ECO:0000256" key="10">
    <source>
        <dbReference type="RuleBase" id="RU366018"/>
    </source>
</evidence>
<evidence type="ECO:0000256" key="8">
    <source>
        <dbReference type="ARBA" id="ARBA00046341"/>
    </source>
</evidence>
<gene>
    <name evidence="12" type="ORF">I9W82_003664</name>
</gene>
<dbReference type="CDD" id="cd19672">
    <property type="entry name" value="UBR-box_UBR1_like"/>
    <property type="match status" value="1"/>
</dbReference>
<keyword evidence="7 10" id="KW-0862">Zinc</keyword>
<dbReference type="RefSeq" id="XP_067548062.1">
    <property type="nucleotide sequence ID" value="XM_067692654.1"/>
</dbReference>
<accession>A0A8H7ZFB5</accession>
<dbReference type="Pfam" id="PF22960">
    <property type="entry name" value="WHD_UBR1"/>
    <property type="match status" value="1"/>
</dbReference>
<dbReference type="EMBL" id="JAEOAQ010000004">
    <property type="protein sequence ID" value="KAG5418946.1"/>
    <property type="molecule type" value="Genomic_DNA"/>
</dbReference>
<comment type="similarity">
    <text evidence="8 10">Belongs to the E3 ubiquitin-protein ligase UBR1-like family.</text>
</comment>
<dbReference type="GeneID" id="93652293"/>
<dbReference type="EC" id="2.3.2.27" evidence="10"/>
<evidence type="ECO:0000256" key="1">
    <source>
        <dbReference type="ARBA" id="ARBA00000900"/>
    </source>
</evidence>
<dbReference type="GO" id="GO:0005737">
    <property type="term" value="C:cytoplasm"/>
    <property type="evidence" value="ECO:0007669"/>
    <property type="project" value="TreeGrafter"/>
</dbReference>